<dbReference type="Pfam" id="PF01713">
    <property type="entry name" value="Smr"/>
    <property type="match status" value="1"/>
</dbReference>
<dbReference type="CDD" id="cd14365">
    <property type="entry name" value="CUE_N4BP2"/>
    <property type="match status" value="1"/>
</dbReference>
<dbReference type="Gene3D" id="3.40.50.300">
    <property type="entry name" value="P-loop containing nucleotide triphosphate hydrolases"/>
    <property type="match status" value="1"/>
</dbReference>
<feature type="compositionally biased region" description="Polar residues" evidence="1">
    <location>
        <begin position="886"/>
        <end position="895"/>
    </location>
</feature>
<feature type="region of interest" description="Disordered" evidence="1">
    <location>
        <begin position="640"/>
        <end position="661"/>
    </location>
</feature>
<proteinExistence type="predicted"/>
<evidence type="ECO:0000313" key="5">
    <source>
        <dbReference type="RefSeq" id="XP_034280692.1"/>
    </source>
</evidence>
<dbReference type="InterPro" id="IPR056719">
    <property type="entry name" value="DUF7817"/>
</dbReference>
<dbReference type="Pfam" id="PF25126">
    <property type="entry name" value="DUF7818"/>
    <property type="match status" value="1"/>
</dbReference>
<dbReference type="SUPFAM" id="SSF160443">
    <property type="entry name" value="SMR domain-like"/>
    <property type="match status" value="1"/>
</dbReference>
<dbReference type="Proteomes" id="UP001652622">
    <property type="component" value="Unplaced"/>
</dbReference>
<dbReference type="PANTHER" id="PTHR46535:SF1">
    <property type="entry name" value="NEDD4-BINDING PROTEIN 2"/>
    <property type="match status" value="1"/>
</dbReference>
<feature type="region of interest" description="Disordered" evidence="1">
    <location>
        <begin position="860"/>
        <end position="928"/>
    </location>
</feature>
<protein>
    <submittedName>
        <fullName evidence="5 6">NEDD4-binding protein 2 isoform X1</fullName>
    </submittedName>
</protein>
<dbReference type="InterPro" id="IPR041801">
    <property type="entry name" value="N4BP2_CUE"/>
</dbReference>
<dbReference type="GeneID" id="117669968"/>
<feature type="compositionally biased region" description="Basic and acidic residues" evidence="1">
    <location>
        <begin position="609"/>
        <end position="620"/>
    </location>
</feature>
<dbReference type="SUPFAM" id="SSF46934">
    <property type="entry name" value="UBA-like"/>
    <property type="match status" value="1"/>
</dbReference>
<dbReference type="PANTHER" id="PTHR46535">
    <property type="entry name" value="NEDD4-BINDING PROTEIN 2"/>
    <property type="match status" value="1"/>
</dbReference>
<dbReference type="OMA" id="MTCENKT"/>
<dbReference type="Pfam" id="PF25125">
    <property type="entry name" value="DUF7817"/>
    <property type="match status" value="1"/>
</dbReference>
<dbReference type="GO" id="GO:0043130">
    <property type="term" value="F:ubiquitin binding"/>
    <property type="evidence" value="ECO:0007669"/>
    <property type="project" value="InterPro"/>
</dbReference>
<dbReference type="SMART" id="SM01162">
    <property type="entry name" value="DUF1771"/>
    <property type="match status" value="1"/>
</dbReference>
<dbReference type="KEGG" id="pgut:117669968"/>
<dbReference type="Pfam" id="PF13671">
    <property type="entry name" value="AAA_33"/>
    <property type="match status" value="1"/>
</dbReference>
<dbReference type="Gene3D" id="3.30.1370.110">
    <property type="match status" value="1"/>
</dbReference>
<dbReference type="GO" id="GO:0004519">
    <property type="term" value="F:endonuclease activity"/>
    <property type="evidence" value="ECO:0007669"/>
    <property type="project" value="TreeGrafter"/>
</dbReference>
<dbReference type="InterPro" id="IPR056718">
    <property type="entry name" value="DUF7816"/>
</dbReference>
<evidence type="ECO:0000313" key="6">
    <source>
        <dbReference type="RefSeq" id="XP_034280694.1"/>
    </source>
</evidence>
<dbReference type="Pfam" id="PF02845">
    <property type="entry name" value="CUE"/>
    <property type="match status" value="1"/>
</dbReference>
<dbReference type="OrthoDB" id="3231855at2759"/>
<feature type="domain" description="Smr" evidence="2">
    <location>
        <begin position="1646"/>
        <end position="1725"/>
    </location>
</feature>
<dbReference type="InterPro" id="IPR003892">
    <property type="entry name" value="CUE"/>
</dbReference>
<dbReference type="RefSeq" id="XP_034280694.1">
    <property type="nucleotide sequence ID" value="XM_034424803.1"/>
</dbReference>
<dbReference type="SUPFAM" id="SSF52540">
    <property type="entry name" value="P-loop containing nucleoside triphosphate hydrolases"/>
    <property type="match status" value="1"/>
</dbReference>
<dbReference type="InterPro" id="IPR036063">
    <property type="entry name" value="Smr_dom_sf"/>
</dbReference>
<dbReference type="InterPro" id="IPR009060">
    <property type="entry name" value="UBA-like_sf"/>
</dbReference>
<reference evidence="5 6" key="1">
    <citation type="submission" date="2025-04" db="UniProtKB">
        <authorList>
            <consortium name="RefSeq"/>
        </authorList>
    </citation>
    <scope>IDENTIFICATION</scope>
    <source>
        <tissue evidence="5 6">Blood</tissue>
    </source>
</reference>
<feature type="region of interest" description="Disordered" evidence="1">
    <location>
        <begin position="1"/>
        <end position="33"/>
    </location>
</feature>
<dbReference type="RefSeq" id="XP_034280692.1">
    <property type="nucleotide sequence ID" value="XM_034424801.1"/>
</dbReference>
<feature type="compositionally biased region" description="Polar residues" evidence="1">
    <location>
        <begin position="13"/>
        <end position="32"/>
    </location>
</feature>
<dbReference type="SMART" id="SM00463">
    <property type="entry name" value="SMR"/>
    <property type="match status" value="1"/>
</dbReference>
<feature type="compositionally biased region" description="Basic and acidic residues" evidence="1">
    <location>
        <begin position="650"/>
        <end position="661"/>
    </location>
</feature>
<dbReference type="Gene3D" id="1.10.8.10">
    <property type="entry name" value="DNA helicase RuvA subunit, C-terminal domain"/>
    <property type="match status" value="1"/>
</dbReference>
<feature type="region of interest" description="Disordered" evidence="1">
    <location>
        <begin position="772"/>
        <end position="799"/>
    </location>
</feature>
<dbReference type="InterPro" id="IPR052772">
    <property type="entry name" value="Endo/PolyKinase_Domain-Protein"/>
</dbReference>
<dbReference type="InterPro" id="IPR013899">
    <property type="entry name" value="DUF1771"/>
</dbReference>
<keyword evidence="4" id="KW-1185">Reference proteome</keyword>
<accession>A0A6P9CBH7</accession>
<dbReference type="GO" id="GO:0005634">
    <property type="term" value="C:nucleus"/>
    <property type="evidence" value="ECO:0007669"/>
    <property type="project" value="TreeGrafter"/>
</dbReference>
<evidence type="ECO:0000259" key="3">
    <source>
        <dbReference type="PROSITE" id="PS51140"/>
    </source>
</evidence>
<dbReference type="InterPro" id="IPR056720">
    <property type="entry name" value="DUF7818"/>
</dbReference>
<evidence type="ECO:0000256" key="1">
    <source>
        <dbReference type="SAM" id="MobiDB-lite"/>
    </source>
</evidence>
<feature type="domain" description="CUE" evidence="3">
    <location>
        <begin position="38"/>
        <end position="81"/>
    </location>
</feature>
<feature type="region of interest" description="Disordered" evidence="1">
    <location>
        <begin position="609"/>
        <end position="628"/>
    </location>
</feature>
<dbReference type="PROSITE" id="PS50828">
    <property type="entry name" value="SMR"/>
    <property type="match status" value="1"/>
</dbReference>
<gene>
    <name evidence="5 6" type="primary">N4BP2</name>
</gene>
<sequence length="1725" mass="193154">MPKKKKNLGVSPSRKNTNPETVSATNASSSPASLHGINKEKLISGLSEMFSDLDPTVIYMVLSECDFKVEETMDYLLELSTAAKDTICSSKVSGFDSLSALLVGENNSSCSTRELEGNDATAVVKCGKESQPSLSSEELALLIENSLEECSRKSEAKESENDQLSGSLTLAPDHTDSNCIELCLKSNGTAIENWFTTLKPSYNEAAESTSISEFETKDILTPNPENYSLPEVVLDSGAVSEIVTFADKAEAYTEPNQMHNVLFDFTAVSTLTTQRHQVFAKIETNAFPSPHASSQAAEEQENVVTLYNNLKQFCVPDLCAGSGLKSAPLTKETDPSRRTWSSPFSLFQKYPQELNFYPAFESQCRNHSFVTPIAISPGKWRPASDCKSQGKTFCSPEVAKSWESLSPVPKRCGNKNGRQRHHFPQVQQLPGGHIMNRKTFAGYVLVLLRGLPGSGKSYLARVLLEDNPCGIILSTDDYFYQKNGQYQFDADCLADAHEWNWKRAKEAFEKRITPIIIDNTNTQAWEMKPYIALSQQHKYKVVFREPDTWWKFKPKELERRNVHGVSKEKIKRMLERYEHCLTANSILNSSISDGRRTREICGEVLHREKRQGKEEQKEHFASSLKSVELNPDEKATLEEVMADDQSPQNENRRAGHDLQESTSECRIDCLDPAALPAGIKMESILETELRPVSDSSENTLSCNNSELKLQIEATACHEITEPEFTETQNKDGDLNSGSSVKSEMLNFVGDWPVEQTLGQRVKRIKRLEKRARRDKGDLSMPTSTLDPLKNTSEDKTSDLIDSHQDLPLSEERCEDKCEESNCNFPSTSMPEINVEVHTTELLMVGDWPIQTLQQRQHKMKRITKRDIRESDGLGNGQDDVSIGDGTATSQLNETSADVEEQGASSKEKHFQGPEITPPEPLSEKKPVLNKRTRKHHKLALTFTNNSALNKPGEPLSLCTWTEEKPNQCVVSQATKSSQTEPRDFALLWRLEREIVFSEDTKVLHGRLDGFVPKRVEAIPDCPEKIPYKVTYERSTYVEERELVRVDESENLNILCKLFGSLSFDAIKDLYERCNRDMDWATGLLLDSAEKLCKDDDVVDLQEAEVRLPDVSLPSKRHTAPEDRFAGPVAVTQATAISRIIHKSEITKVPLGDDSENISGHPAGHGIHSSPGENEIHQLPAAGEPVVDPSDLEVGPLDVQTTQRISRALSENELRKTSSVHEMDAAVPDEGDGRLKATCDVGEDQLGANFQEGPFPEENSDLKLTEATDSSSAGSRKFEPCRKMDCKPGVVVPTQREKNIPDQENGTIKLQNFVSHSRSVTIDCLELVLAPELAMQLSEIFGPVGVDAGSLTPDDYVVHIDLNLAREIHDKWKASIMKRREEELHKLLEENPLLFERLHPGKVDDLLSQYAADFQGQESLPTAGSAEASAASDVFPYMDHWNVHTQRVSLREIMSEEIALQERLTVKPFPCIAKKDCAAKLKEKQLLELFPTINANFLMDIFKDYNYSLEPTVQFLNSVLEADPIKTVIAKEPAQNARHSPSNTSKTREKKAKKTKELEDILSEKGFQDTQYPGYEDFRAEAFLHQQQRQECLRKAGEAYRMGMKPVAAFYVQQGQLHEQKMKEANQDAAQQIFEKVNASKLPINLLDLHGLHVDEALGHLSRVLQEKTKEYSLAGGIPYLYVITGRGNHSQGGVARIKPAVTKYLTSHKFRFTEIKSGCFKILLE</sequence>
<feature type="region of interest" description="Disordered" evidence="1">
    <location>
        <begin position="1530"/>
        <end position="1554"/>
    </location>
</feature>
<organism evidence="4 5">
    <name type="scientific">Pantherophis guttatus</name>
    <name type="common">Corn snake</name>
    <name type="synonym">Elaphe guttata</name>
    <dbReference type="NCBI Taxonomy" id="94885"/>
    <lineage>
        <taxon>Eukaryota</taxon>
        <taxon>Metazoa</taxon>
        <taxon>Chordata</taxon>
        <taxon>Craniata</taxon>
        <taxon>Vertebrata</taxon>
        <taxon>Euteleostomi</taxon>
        <taxon>Lepidosauria</taxon>
        <taxon>Squamata</taxon>
        <taxon>Bifurcata</taxon>
        <taxon>Unidentata</taxon>
        <taxon>Episquamata</taxon>
        <taxon>Toxicofera</taxon>
        <taxon>Serpentes</taxon>
        <taxon>Colubroidea</taxon>
        <taxon>Colubridae</taxon>
        <taxon>Colubrinae</taxon>
        <taxon>Pantherophis</taxon>
    </lineage>
</organism>
<evidence type="ECO:0000259" key="2">
    <source>
        <dbReference type="PROSITE" id="PS50828"/>
    </source>
</evidence>
<dbReference type="CTD" id="55728"/>
<dbReference type="InterPro" id="IPR002625">
    <property type="entry name" value="Smr_dom"/>
</dbReference>
<evidence type="ECO:0000313" key="4">
    <source>
        <dbReference type="Proteomes" id="UP001652622"/>
    </source>
</evidence>
<dbReference type="Pfam" id="PF25124">
    <property type="entry name" value="DUF7816"/>
    <property type="match status" value="1"/>
</dbReference>
<dbReference type="InterPro" id="IPR027417">
    <property type="entry name" value="P-loop_NTPase"/>
</dbReference>
<dbReference type="Pfam" id="PF08590">
    <property type="entry name" value="DUF1771"/>
    <property type="match status" value="1"/>
</dbReference>
<dbReference type="PROSITE" id="PS51140">
    <property type="entry name" value="CUE"/>
    <property type="match status" value="1"/>
</dbReference>
<name>A0A6P9CBH7_PANGU</name>